<feature type="region of interest" description="Disordered" evidence="1">
    <location>
        <begin position="78"/>
        <end position="108"/>
    </location>
</feature>
<dbReference type="PANTHER" id="PTHR37304">
    <property type="entry name" value="MEMBRANE PROTEIN-RELATED"/>
    <property type="match status" value="1"/>
</dbReference>
<dbReference type="Pfam" id="PF04070">
    <property type="entry name" value="DUF378"/>
    <property type="match status" value="1"/>
</dbReference>
<name>A0A0F9Q2S8_9ZZZZ</name>
<proteinExistence type="predicted"/>
<evidence type="ECO:0000256" key="2">
    <source>
        <dbReference type="SAM" id="Phobius"/>
    </source>
</evidence>
<dbReference type="InterPro" id="IPR007211">
    <property type="entry name" value="DUF378"/>
</dbReference>
<feature type="transmembrane region" description="Helical" evidence="2">
    <location>
        <begin position="12"/>
        <end position="31"/>
    </location>
</feature>
<sequence length="108" mass="11806">MTTKRNNARILNWVDWTAWVLIILGALNWGLVGLFEFDIIGAIFGGIISPVGRTIFTIVGIAGLWSIYTLFKLASKMSGSGTSVYNESSKSGDEEKSKSDEEDQDKAS</sequence>
<dbReference type="AlphaFoldDB" id="A0A0F9Q2S8"/>
<protein>
    <recommendedName>
        <fullName evidence="4">DUF378 domain-containing protein</fullName>
    </recommendedName>
</protein>
<comment type="caution">
    <text evidence="3">The sequence shown here is derived from an EMBL/GenBank/DDBJ whole genome shotgun (WGS) entry which is preliminary data.</text>
</comment>
<evidence type="ECO:0000313" key="3">
    <source>
        <dbReference type="EMBL" id="KKN07581.1"/>
    </source>
</evidence>
<evidence type="ECO:0000256" key="1">
    <source>
        <dbReference type="SAM" id="MobiDB-lite"/>
    </source>
</evidence>
<dbReference type="PANTHER" id="PTHR37304:SF1">
    <property type="entry name" value="MEMBRANE PROTEIN"/>
    <property type="match status" value="1"/>
</dbReference>
<keyword evidence="2" id="KW-1133">Transmembrane helix</keyword>
<gene>
    <name evidence="3" type="ORF">LCGC14_1065470</name>
</gene>
<accession>A0A0F9Q2S8</accession>
<evidence type="ECO:0008006" key="4">
    <source>
        <dbReference type="Google" id="ProtNLM"/>
    </source>
</evidence>
<feature type="compositionally biased region" description="Basic and acidic residues" evidence="1">
    <location>
        <begin position="90"/>
        <end position="108"/>
    </location>
</feature>
<reference evidence="3" key="1">
    <citation type="journal article" date="2015" name="Nature">
        <title>Complex archaea that bridge the gap between prokaryotes and eukaryotes.</title>
        <authorList>
            <person name="Spang A."/>
            <person name="Saw J.H."/>
            <person name="Jorgensen S.L."/>
            <person name="Zaremba-Niedzwiedzka K."/>
            <person name="Martijn J."/>
            <person name="Lind A.E."/>
            <person name="van Eijk R."/>
            <person name="Schleper C."/>
            <person name="Guy L."/>
            <person name="Ettema T.J."/>
        </authorList>
    </citation>
    <scope>NUCLEOTIDE SEQUENCE</scope>
</reference>
<keyword evidence="2" id="KW-0472">Membrane</keyword>
<organism evidence="3">
    <name type="scientific">marine sediment metagenome</name>
    <dbReference type="NCBI Taxonomy" id="412755"/>
    <lineage>
        <taxon>unclassified sequences</taxon>
        <taxon>metagenomes</taxon>
        <taxon>ecological metagenomes</taxon>
    </lineage>
</organism>
<feature type="transmembrane region" description="Helical" evidence="2">
    <location>
        <begin position="51"/>
        <end position="71"/>
    </location>
</feature>
<keyword evidence="2" id="KW-0812">Transmembrane</keyword>
<dbReference type="EMBL" id="LAZR01004553">
    <property type="protein sequence ID" value="KKN07581.1"/>
    <property type="molecule type" value="Genomic_DNA"/>
</dbReference>